<dbReference type="EC" id="2.7.8.-" evidence="10"/>
<dbReference type="GO" id="GO:0016740">
    <property type="term" value="F:transferase activity"/>
    <property type="evidence" value="ECO:0007669"/>
    <property type="project" value="UniProtKB-KW"/>
</dbReference>
<evidence type="ECO:0000256" key="7">
    <source>
        <dbReference type="ARBA" id="ARBA00023169"/>
    </source>
</evidence>
<evidence type="ECO:0000259" key="9">
    <source>
        <dbReference type="Pfam" id="PF02397"/>
    </source>
</evidence>
<dbReference type="PANTHER" id="PTHR30576:SF21">
    <property type="entry name" value="UDP-GLUCOSE:UNDECAPRENYL-PHOSPHATE GLUCOSE-1-PHOSPHATE TRANSFERASE"/>
    <property type="match status" value="1"/>
</dbReference>
<feature type="domain" description="Bacterial sugar transferase" evidence="9">
    <location>
        <begin position="258"/>
        <end position="440"/>
    </location>
</feature>
<dbReference type="Proteomes" id="UP001589865">
    <property type="component" value="Unassembled WGS sequence"/>
</dbReference>
<feature type="transmembrane region" description="Helical" evidence="8">
    <location>
        <begin position="80"/>
        <end position="102"/>
    </location>
</feature>
<organism evidence="10 11">
    <name type="scientific">Roseomonas elaeocarpi</name>
    <dbReference type="NCBI Taxonomy" id="907779"/>
    <lineage>
        <taxon>Bacteria</taxon>
        <taxon>Pseudomonadati</taxon>
        <taxon>Pseudomonadota</taxon>
        <taxon>Alphaproteobacteria</taxon>
        <taxon>Acetobacterales</taxon>
        <taxon>Roseomonadaceae</taxon>
        <taxon>Roseomonas</taxon>
    </lineage>
</organism>
<dbReference type="EMBL" id="JBHLUN010000001">
    <property type="protein sequence ID" value="MFC0406728.1"/>
    <property type="molecule type" value="Genomic_DNA"/>
</dbReference>
<comment type="subcellular location">
    <subcellularLocation>
        <location evidence="1">Membrane</location>
        <topology evidence="1">Multi-pass membrane protein</topology>
    </subcellularLocation>
</comment>
<evidence type="ECO:0000313" key="11">
    <source>
        <dbReference type="Proteomes" id="UP001589865"/>
    </source>
</evidence>
<evidence type="ECO:0000256" key="8">
    <source>
        <dbReference type="SAM" id="Phobius"/>
    </source>
</evidence>
<dbReference type="RefSeq" id="WP_377042406.1">
    <property type="nucleotide sequence ID" value="NZ_JBHLUN010000001.1"/>
</dbReference>
<keyword evidence="4 8" id="KW-0812">Transmembrane</keyword>
<dbReference type="InterPro" id="IPR003362">
    <property type="entry name" value="Bact_transf"/>
</dbReference>
<comment type="caution">
    <text evidence="10">The sequence shown here is derived from an EMBL/GenBank/DDBJ whole genome shotgun (WGS) entry which is preliminary data.</text>
</comment>
<feature type="transmembrane region" description="Helical" evidence="8">
    <location>
        <begin position="259"/>
        <end position="283"/>
    </location>
</feature>
<dbReference type="InterPro" id="IPR017475">
    <property type="entry name" value="EPS_sugar_tfrase"/>
</dbReference>
<keyword evidence="6 8" id="KW-0472">Membrane</keyword>
<dbReference type="Pfam" id="PF02397">
    <property type="entry name" value="Bac_transf"/>
    <property type="match status" value="1"/>
</dbReference>
<evidence type="ECO:0000313" key="10">
    <source>
        <dbReference type="EMBL" id="MFC0406728.1"/>
    </source>
</evidence>
<evidence type="ECO:0000256" key="2">
    <source>
        <dbReference type="ARBA" id="ARBA00006464"/>
    </source>
</evidence>
<feature type="transmembrane region" description="Helical" evidence="8">
    <location>
        <begin position="49"/>
        <end position="68"/>
    </location>
</feature>
<sequence>MTSMFGHDVRSELLILYLAETASVFLAVYALAVLGVAQDTPVNTLDAGLVAMAVALCCGVVVGASGLYRPEVLSRARRLVAGGFVAALLLLILTWLGLQLLVPARDPFSWGMVGAVLLGCALGVAVARLGCIAASRYGLLTRRLLILPNVPARLVGLREGEAGRDLLVPVNMPADLAAGEAPSPDWLRAQRIWAVVAESAAVTAAMRQQFQEAGVRILSPDELDECRLNRVAPERLPADWLATARGLRRSQLGQALHRAVDVVVALMILLVTFPVWAVTAVLVRLDSPGPVLYRQVRVGQHGKHFTLYKFRSMVVDAEAGGAARWAMRNDPRVTRLGRLMRLSRIDELPQLINVLRGDMAIVGPRPERPSFVEQLGSVIPHYNDRALVKPGITGWAQVNYPYGASVEDARMKLAYDLYYVCRRSLFLDLIIMVSTVRVVLFQDGAR</sequence>
<evidence type="ECO:0000256" key="6">
    <source>
        <dbReference type="ARBA" id="ARBA00023136"/>
    </source>
</evidence>
<comment type="similarity">
    <text evidence="2">Belongs to the bacterial sugar transferase family.</text>
</comment>
<protein>
    <submittedName>
        <fullName evidence="10">Sugar transferase</fullName>
        <ecNumber evidence="10">2.7.8.-</ecNumber>
    </submittedName>
</protein>
<keyword evidence="7" id="KW-0270">Exopolysaccharide synthesis</keyword>
<name>A0ABV6JLZ2_9PROT</name>
<keyword evidence="3 10" id="KW-0808">Transferase</keyword>
<feature type="transmembrane region" description="Helical" evidence="8">
    <location>
        <begin position="108"/>
        <end position="134"/>
    </location>
</feature>
<reference evidence="10 11" key="1">
    <citation type="submission" date="2024-09" db="EMBL/GenBank/DDBJ databases">
        <authorList>
            <person name="Sun Q."/>
            <person name="Mori K."/>
        </authorList>
    </citation>
    <scope>NUCLEOTIDE SEQUENCE [LARGE SCALE GENOMIC DNA]</scope>
    <source>
        <strain evidence="10 11">TBRC 5777</strain>
    </source>
</reference>
<dbReference type="PANTHER" id="PTHR30576">
    <property type="entry name" value="COLANIC BIOSYNTHESIS UDP-GLUCOSE LIPID CARRIER TRANSFERASE"/>
    <property type="match status" value="1"/>
</dbReference>
<keyword evidence="11" id="KW-1185">Reference proteome</keyword>
<accession>A0ABV6JLZ2</accession>
<feature type="transmembrane region" description="Helical" evidence="8">
    <location>
        <begin position="12"/>
        <end position="37"/>
    </location>
</feature>
<evidence type="ECO:0000256" key="3">
    <source>
        <dbReference type="ARBA" id="ARBA00022679"/>
    </source>
</evidence>
<evidence type="ECO:0000256" key="5">
    <source>
        <dbReference type="ARBA" id="ARBA00022989"/>
    </source>
</evidence>
<dbReference type="NCBIfam" id="TIGR03025">
    <property type="entry name" value="EPS_sugtrans"/>
    <property type="match status" value="1"/>
</dbReference>
<proteinExistence type="inferred from homology"/>
<gene>
    <name evidence="10" type="ORF">ACFFGY_00615</name>
</gene>
<evidence type="ECO:0000256" key="1">
    <source>
        <dbReference type="ARBA" id="ARBA00004141"/>
    </source>
</evidence>
<keyword evidence="5 8" id="KW-1133">Transmembrane helix</keyword>
<evidence type="ECO:0000256" key="4">
    <source>
        <dbReference type="ARBA" id="ARBA00022692"/>
    </source>
</evidence>